<evidence type="ECO:0000256" key="1">
    <source>
        <dbReference type="SAM" id="MobiDB-lite"/>
    </source>
</evidence>
<dbReference type="GO" id="GO:0005802">
    <property type="term" value="C:trans-Golgi network"/>
    <property type="evidence" value="ECO:0007669"/>
    <property type="project" value="InterPro"/>
</dbReference>
<dbReference type="PANTHER" id="PTHR28581">
    <property type="entry name" value="CONSORTIN"/>
    <property type="match status" value="1"/>
</dbReference>
<evidence type="ECO:0000313" key="3">
    <source>
        <dbReference type="EMBL" id="KAK1796363.1"/>
    </source>
</evidence>
<feature type="compositionally biased region" description="Polar residues" evidence="1">
    <location>
        <begin position="153"/>
        <end position="171"/>
    </location>
</feature>
<dbReference type="EMBL" id="JAROKS010000015">
    <property type="protein sequence ID" value="KAK1796363.1"/>
    <property type="molecule type" value="Genomic_DNA"/>
</dbReference>
<feature type="region of interest" description="Disordered" evidence="1">
    <location>
        <begin position="1"/>
        <end position="62"/>
    </location>
</feature>
<dbReference type="Pfam" id="PF22883">
    <property type="entry name" value="Consortin_N"/>
    <property type="match status" value="1"/>
</dbReference>
<keyword evidence="4" id="KW-1185">Reference proteome</keyword>
<evidence type="ECO:0000259" key="2">
    <source>
        <dbReference type="Pfam" id="PF22883"/>
    </source>
</evidence>
<dbReference type="Proteomes" id="UP001239994">
    <property type="component" value="Unassembled WGS sequence"/>
</dbReference>
<organism evidence="3 4">
    <name type="scientific">Electrophorus voltai</name>
    <dbReference type="NCBI Taxonomy" id="2609070"/>
    <lineage>
        <taxon>Eukaryota</taxon>
        <taxon>Metazoa</taxon>
        <taxon>Chordata</taxon>
        <taxon>Craniata</taxon>
        <taxon>Vertebrata</taxon>
        <taxon>Euteleostomi</taxon>
        <taxon>Actinopterygii</taxon>
        <taxon>Neopterygii</taxon>
        <taxon>Teleostei</taxon>
        <taxon>Ostariophysi</taxon>
        <taxon>Gymnotiformes</taxon>
        <taxon>Gymnotoidei</taxon>
        <taxon>Gymnotidae</taxon>
        <taxon>Electrophorus</taxon>
    </lineage>
</organism>
<reference evidence="3" key="1">
    <citation type="submission" date="2023-03" db="EMBL/GenBank/DDBJ databases">
        <title>Electrophorus voltai genome.</title>
        <authorList>
            <person name="Bian C."/>
        </authorList>
    </citation>
    <scope>NUCLEOTIDE SEQUENCE</scope>
    <source>
        <strain evidence="3">CB-2022</strain>
        <tissue evidence="3">Muscle</tissue>
    </source>
</reference>
<comment type="caution">
    <text evidence="3">The sequence shown here is derived from an EMBL/GenBank/DDBJ whole genome shotgun (WGS) entry which is preliminary data.</text>
</comment>
<dbReference type="InterPro" id="IPR042318">
    <property type="entry name" value="Consortin"/>
</dbReference>
<dbReference type="PANTHER" id="PTHR28581:SF1">
    <property type="entry name" value="CONSORTIN"/>
    <property type="match status" value="1"/>
</dbReference>
<feature type="non-terminal residue" evidence="3">
    <location>
        <position position="1"/>
    </location>
</feature>
<feature type="compositionally biased region" description="Polar residues" evidence="1">
    <location>
        <begin position="179"/>
        <end position="194"/>
    </location>
</feature>
<sequence length="351" mass="38967">NKLMEPGAIDWAAVPEDIRSENPDEKPGLEPTRWSRSPDERPGLEPTRWSRNPDERPGLEPTIFPLDSSGLGAFCRAPGPSPSLLASLRSLAEHSNHMLLPHSLHQVCFWCEVFNAPHLPDPWAVQFLRLEQLYHERLISNLTSLQEEWESQWKSGTTAGSSTPMNTQGNDAESKCMDSLSQICQTHQRPNRTGQGVVDLATSPTPAVGERRSVEETPRGYPARWEEKENESSLPRSEPEEGMEDEEEELEEDFGEEFGEEDDGLTDELQDDLATAGLASGEELVLAQQSVPSKGLVSILRKSSRHCGAGITNHVPPKGSYRRKVRFSEMDNTLDTGNTGTFAQVLSTLEL</sequence>
<dbReference type="GO" id="GO:0005886">
    <property type="term" value="C:plasma membrane"/>
    <property type="evidence" value="ECO:0007669"/>
    <property type="project" value="TreeGrafter"/>
</dbReference>
<name>A0AAD8ZB42_9TELE</name>
<dbReference type="AlphaFoldDB" id="A0AAD8ZB42"/>
<evidence type="ECO:0000313" key="4">
    <source>
        <dbReference type="Proteomes" id="UP001239994"/>
    </source>
</evidence>
<dbReference type="GO" id="GO:0071253">
    <property type="term" value="F:connexin binding"/>
    <property type="evidence" value="ECO:0007669"/>
    <property type="project" value="InterPro"/>
</dbReference>
<accession>A0AAD8ZB42</accession>
<dbReference type="GO" id="GO:0042998">
    <property type="term" value="P:positive regulation of Golgi to plasma membrane protein transport"/>
    <property type="evidence" value="ECO:0007669"/>
    <property type="project" value="TreeGrafter"/>
</dbReference>
<dbReference type="InterPro" id="IPR054132">
    <property type="entry name" value="Consortin_N"/>
</dbReference>
<feature type="compositionally biased region" description="Basic and acidic residues" evidence="1">
    <location>
        <begin position="209"/>
        <end position="231"/>
    </location>
</feature>
<feature type="compositionally biased region" description="Acidic residues" evidence="1">
    <location>
        <begin position="240"/>
        <end position="263"/>
    </location>
</feature>
<feature type="domain" description="Consortin N-terminal" evidence="2">
    <location>
        <begin position="96"/>
        <end position="151"/>
    </location>
</feature>
<dbReference type="GO" id="GO:0030133">
    <property type="term" value="C:transport vesicle"/>
    <property type="evidence" value="ECO:0007669"/>
    <property type="project" value="TreeGrafter"/>
</dbReference>
<feature type="compositionally biased region" description="Basic and acidic residues" evidence="1">
    <location>
        <begin position="16"/>
        <end position="28"/>
    </location>
</feature>
<gene>
    <name evidence="3" type="ORF">P4O66_008896</name>
</gene>
<proteinExistence type="predicted"/>
<feature type="region of interest" description="Disordered" evidence="1">
    <location>
        <begin position="153"/>
        <end position="263"/>
    </location>
</feature>
<protein>
    <recommendedName>
        <fullName evidence="2">Consortin N-terminal domain-containing protein</fullName>
    </recommendedName>
</protein>